<dbReference type="PANTHER" id="PTHR10174">
    <property type="entry name" value="ALPHA-TOCOPHEROL TRANSFER PROTEIN-RELATED"/>
    <property type="match status" value="1"/>
</dbReference>
<dbReference type="AlphaFoldDB" id="A0A182TFU6"/>
<dbReference type="Proteomes" id="UP000075902">
    <property type="component" value="Unassembled WGS sequence"/>
</dbReference>
<dbReference type="InterPro" id="IPR001251">
    <property type="entry name" value="CRAL-TRIO_dom"/>
</dbReference>
<dbReference type="GO" id="GO:1902936">
    <property type="term" value="F:phosphatidylinositol bisphosphate binding"/>
    <property type="evidence" value="ECO:0007669"/>
    <property type="project" value="TreeGrafter"/>
</dbReference>
<dbReference type="GO" id="GO:0016020">
    <property type="term" value="C:membrane"/>
    <property type="evidence" value="ECO:0007669"/>
    <property type="project" value="TreeGrafter"/>
</dbReference>
<evidence type="ECO:0000313" key="3">
    <source>
        <dbReference type="Proteomes" id="UP000075902"/>
    </source>
</evidence>
<reference evidence="3" key="1">
    <citation type="submission" date="2014-01" db="EMBL/GenBank/DDBJ databases">
        <title>The Genome Sequence of Anopheles melas CM1001059_A (V2).</title>
        <authorList>
            <consortium name="The Broad Institute Genomics Platform"/>
            <person name="Neafsey D.E."/>
            <person name="Besansky N."/>
            <person name="Howell P."/>
            <person name="Walton C."/>
            <person name="Young S.K."/>
            <person name="Zeng Q."/>
            <person name="Gargeya S."/>
            <person name="Fitzgerald M."/>
            <person name="Haas B."/>
            <person name="Abouelleil A."/>
            <person name="Allen A.W."/>
            <person name="Alvarado L."/>
            <person name="Arachchi H.M."/>
            <person name="Berlin A.M."/>
            <person name="Chapman S.B."/>
            <person name="Gainer-Dewar J."/>
            <person name="Goldberg J."/>
            <person name="Griggs A."/>
            <person name="Gujja S."/>
            <person name="Hansen M."/>
            <person name="Howarth C."/>
            <person name="Imamovic A."/>
            <person name="Ireland A."/>
            <person name="Larimer J."/>
            <person name="McCowan C."/>
            <person name="Murphy C."/>
            <person name="Pearson M."/>
            <person name="Poon T.W."/>
            <person name="Priest M."/>
            <person name="Roberts A."/>
            <person name="Saif S."/>
            <person name="Shea T."/>
            <person name="Sisk P."/>
            <person name="Sykes S."/>
            <person name="Wortman J."/>
            <person name="Nusbaum C."/>
            <person name="Birren B."/>
        </authorList>
    </citation>
    <scope>NUCLEOTIDE SEQUENCE [LARGE SCALE GENOMIC DNA]</scope>
    <source>
        <strain evidence="3">CM1001059</strain>
    </source>
</reference>
<dbReference type="Pfam" id="PF00650">
    <property type="entry name" value="CRAL_TRIO"/>
    <property type="match status" value="1"/>
</dbReference>
<sequence length="430" mass="49160">MTTVPLGAPCVEKCPEKYDLYQPAGSALHRQIAADELREEPAIVEQALEQMRDWIAKNPAIHACRTDASFLLRFLRVRKFSHLAACETLERYLVSRQRFPAWYSKLDTAEPWVQVMIDSEFVVPLGRDELGRVVYLVRYANLDIDRFEVTDQIRFFTMVFETICHDELNQIAGLVCVFDETNVPMRAFAQWSLTDIKNYIDCVTKALPLRVKEVHVVNLPLFGAAVSEWIMSCCSEKLRSRLKCYRSMDEFAGKCNLLSLLPKEYYGGKQEAMDLKRQLRESLDRCRNIILALDDMKVDEKRCLLVKSQTKPGGDEGMIGSFRKYPSPAHQLFCLISCTAFDCVSVLSSYVSSTSAKCSLSRGFLNWRFLLANFFRFGSSGFFGPWSCIDRMPCFSRYSSIFASSMASTVTARHSFWKSSSTWKLAVRSL</sequence>
<feature type="domain" description="CRAL-TRIO" evidence="1">
    <location>
        <begin position="125"/>
        <end position="273"/>
    </location>
</feature>
<organism evidence="2 3">
    <name type="scientific">Anopheles melas</name>
    <dbReference type="NCBI Taxonomy" id="34690"/>
    <lineage>
        <taxon>Eukaryota</taxon>
        <taxon>Metazoa</taxon>
        <taxon>Ecdysozoa</taxon>
        <taxon>Arthropoda</taxon>
        <taxon>Hexapoda</taxon>
        <taxon>Insecta</taxon>
        <taxon>Pterygota</taxon>
        <taxon>Neoptera</taxon>
        <taxon>Endopterygota</taxon>
        <taxon>Diptera</taxon>
        <taxon>Nematocera</taxon>
        <taxon>Culicoidea</taxon>
        <taxon>Culicidae</taxon>
        <taxon>Anophelinae</taxon>
        <taxon>Anopheles</taxon>
    </lineage>
</organism>
<evidence type="ECO:0000313" key="2">
    <source>
        <dbReference type="EnsemblMetazoa" id="AMEC001574-PA"/>
    </source>
</evidence>
<dbReference type="PRINTS" id="PR00180">
    <property type="entry name" value="CRETINALDHBP"/>
</dbReference>
<dbReference type="Gene3D" id="3.40.525.10">
    <property type="entry name" value="CRAL-TRIO lipid binding domain"/>
    <property type="match status" value="1"/>
</dbReference>
<dbReference type="PANTHER" id="PTHR10174:SF166">
    <property type="entry name" value="LD40136P"/>
    <property type="match status" value="1"/>
</dbReference>
<reference evidence="2" key="2">
    <citation type="submission" date="2020-05" db="UniProtKB">
        <authorList>
            <consortium name="EnsemblMetazoa"/>
        </authorList>
    </citation>
    <scope>IDENTIFICATION</scope>
    <source>
        <strain evidence="2">CM1001059</strain>
    </source>
</reference>
<dbReference type="CDD" id="cd00170">
    <property type="entry name" value="SEC14"/>
    <property type="match status" value="1"/>
</dbReference>
<name>A0A182TFU6_9DIPT</name>
<dbReference type="STRING" id="34690.A0A182TFU6"/>
<dbReference type="SUPFAM" id="SSF52087">
    <property type="entry name" value="CRAL/TRIO domain"/>
    <property type="match status" value="1"/>
</dbReference>
<dbReference type="SMART" id="SM01100">
    <property type="entry name" value="CRAL_TRIO_N"/>
    <property type="match status" value="1"/>
</dbReference>
<dbReference type="VEuPathDB" id="VectorBase:AMEC001574"/>
<dbReference type="PROSITE" id="PS50191">
    <property type="entry name" value="CRAL_TRIO"/>
    <property type="match status" value="1"/>
</dbReference>
<proteinExistence type="predicted"/>
<dbReference type="InterPro" id="IPR011074">
    <property type="entry name" value="CRAL/TRIO_N_dom"/>
</dbReference>
<dbReference type="InterPro" id="IPR036273">
    <property type="entry name" value="CRAL/TRIO_N_dom_sf"/>
</dbReference>
<accession>A0A182TFU6</accession>
<protein>
    <recommendedName>
        <fullName evidence="1">CRAL-TRIO domain-containing protein</fullName>
    </recommendedName>
</protein>
<dbReference type="InterPro" id="IPR036865">
    <property type="entry name" value="CRAL-TRIO_dom_sf"/>
</dbReference>
<dbReference type="SUPFAM" id="SSF46938">
    <property type="entry name" value="CRAL/TRIO N-terminal domain"/>
    <property type="match status" value="1"/>
</dbReference>
<evidence type="ECO:0000259" key="1">
    <source>
        <dbReference type="PROSITE" id="PS50191"/>
    </source>
</evidence>
<dbReference type="SMART" id="SM00516">
    <property type="entry name" value="SEC14"/>
    <property type="match status" value="1"/>
</dbReference>
<dbReference type="Gene3D" id="1.10.8.20">
    <property type="entry name" value="N-terminal domain of phosphatidylinositol transfer protein sec14p"/>
    <property type="match status" value="1"/>
</dbReference>
<dbReference type="EnsemblMetazoa" id="AMEC001574-RA">
    <property type="protein sequence ID" value="AMEC001574-PA"/>
    <property type="gene ID" value="AMEC001574"/>
</dbReference>
<keyword evidence="3" id="KW-1185">Reference proteome</keyword>